<evidence type="ECO:0000259" key="6">
    <source>
        <dbReference type="PROSITE" id="PS50106"/>
    </source>
</evidence>
<evidence type="ECO:0000256" key="2">
    <source>
        <dbReference type="ARBA" id="ARBA00022618"/>
    </source>
</evidence>
<feature type="compositionally biased region" description="Basic residues" evidence="5">
    <location>
        <begin position="1191"/>
        <end position="1200"/>
    </location>
</feature>
<feature type="compositionally biased region" description="Basic and acidic residues" evidence="5">
    <location>
        <begin position="1176"/>
        <end position="1188"/>
    </location>
</feature>
<sequence length="1457" mass="165774">MKVTVCFGPVKVIVPCGDALTVQDLIEKSIQRYRKALGKDDLYWVKVHSLQSQSDGGILDCDDLVSDVADDREKLTALFEEEEAGSPKEQLISDGTSSVGTTSPINVNEMNHINNSNNKTLINGKYPQENGELDIVVTGREAVSKLQVRQNGSPHRNNFTQPRSTTSKPRLDSNANSLPHKNANRYDSDENQDAFDRFSRDSSRRSLSSAHPSVFKWAEAQQRIEDMANQNSPTSPPPNPLAVSPMAREQVEIDMVNDGTPLGIHIIARVENEDGSGYGLVVHGIENGGRAARDKRLQPGDHILAINGKNITQETFDQAQEMMRTAMRSPSVKLLIERDKQNRPLSPSKVPPTVPQRSPQTTLTHPDKTKKPTLIGTNTKRISRKLYIQLMKGPQSLGFSITTRDNPIDGKIPIYIKNILPNGAAIADGRLKPGDRLIEVNGIEMSGKTQEEAVSILRSVRRGGVVNLVVSRQEQMEAEPVFPRAMPADLSPDDHSSSNTKTILDFNIALNDTGSAGLGVSVKGKTTGGANGETKDLGIFIKSVMHGGAASKDGRLRPNDQLLCINDVSLVNMSNSEAMDTLRKAMSSEKSPRSTIRLVIARRQDVTETLHNALNKGEMGVEASVDRPIDVSRTVPKPQKEIQPEKDQEAEDVLKQPLMSDQSSLLQNISETLSAKHNVELTPKLDPQHVDQHSEGRARVTYPGSTANVHPVGGMTLPSSGEDKALIENGGLHLQVGVNSPNSTGSLSPQSPRAPQPPEWLANWENDHEGDGELSPVLTRDQFQRDSYARLSFSERKQGGSLDAKQMAWFKKTKGAKQLDHQPPKQRDVAASTGSLTRAASVDSLLDKQPITSKMDQTETMKKSNSMDRLNEPDSRSSTEYRPSRRRLSRKNGLNESFRAAVDKSLPQQKDASSEADKSDIPPPMTRERKRSTKEKKKKEKETTTGTNSKGIKGFFRFGKSRKSISDDKDTDVSKDEESKISRQEAEKTKAREDAQDEQERIQEALRRQREESQEARTKAERMLELRQKYQNHRNHYPDDYSDEEEGNWQNDDRMKQRDQGLEDKDWRYERLSDGRSHPEREYRDSKGRIVDDGYRGRDDNYRSDEWDRRYKEARYRPESMDDRDRRYNDDRYRHERRRSDSYDHEHDMAARIGYSRSEKRNKDGKRESPTEETEKDGKSSVIRRESSGKGGKKDKKKQKEGKERSDSEREDGKSRKTEQLYDTPQSPAKYAPSEGTRTSRNREQGREEQRRYSQDRPDDKGYGRRNRSHERPRDRGDHQMYNRDRRSEDWHRDRRTEDWPRDRREDDRRDSRPYGGTERGPRRYPQDQRDFGSLDRHSQRELRNDHQRRPRDDHYHQDGYSAKDYPPSHRYPASGDPRHRHSGDPRYPQGHGHGYANSSRSVHQRSKSYDMDQMDSRHYDDRDGYRDDHVTPRAGYSRGYDASDRGYRQEEDTARV</sequence>
<evidence type="ECO:0000313" key="8">
    <source>
        <dbReference type="Proteomes" id="UP001152320"/>
    </source>
</evidence>
<dbReference type="PROSITE" id="PS50106">
    <property type="entry name" value="PDZ"/>
    <property type="match status" value="3"/>
</dbReference>
<dbReference type="OrthoDB" id="6264899at2759"/>
<dbReference type="InterPro" id="IPR052213">
    <property type="entry name" value="PAR3"/>
</dbReference>
<keyword evidence="8" id="KW-1185">Reference proteome</keyword>
<dbReference type="EMBL" id="JAIZAY010000018">
    <property type="protein sequence ID" value="KAJ8025281.1"/>
    <property type="molecule type" value="Genomic_DNA"/>
</dbReference>
<feature type="compositionally biased region" description="Basic and acidic residues" evidence="5">
    <location>
        <begin position="687"/>
        <end position="698"/>
    </location>
</feature>
<dbReference type="Proteomes" id="UP001152320">
    <property type="component" value="Chromosome 18"/>
</dbReference>
<feature type="compositionally biased region" description="Polar residues" evidence="5">
    <location>
        <begin position="355"/>
        <end position="364"/>
    </location>
</feature>
<accession>A0A9Q1BEY7</accession>
<evidence type="ECO:0000256" key="5">
    <source>
        <dbReference type="SAM" id="MobiDB-lite"/>
    </source>
</evidence>
<dbReference type="FunFam" id="2.30.42.10:FF:000011">
    <property type="entry name" value="partitioning defective 3 homolog isoform X1"/>
    <property type="match status" value="1"/>
</dbReference>
<evidence type="ECO:0000256" key="3">
    <source>
        <dbReference type="ARBA" id="ARBA00022737"/>
    </source>
</evidence>
<feature type="region of interest" description="Disordered" evidence="5">
    <location>
        <begin position="738"/>
        <end position="775"/>
    </location>
</feature>
<keyword evidence="3" id="KW-0677">Repeat</keyword>
<feature type="compositionally biased region" description="Polar residues" evidence="5">
    <location>
        <begin position="147"/>
        <end position="179"/>
    </location>
</feature>
<dbReference type="GO" id="GO:0035091">
    <property type="term" value="F:phosphatidylinositol binding"/>
    <property type="evidence" value="ECO:0007669"/>
    <property type="project" value="TreeGrafter"/>
</dbReference>
<dbReference type="GO" id="GO:0005938">
    <property type="term" value="C:cell cortex"/>
    <property type="evidence" value="ECO:0007669"/>
    <property type="project" value="TreeGrafter"/>
</dbReference>
<dbReference type="Pfam" id="PF00595">
    <property type="entry name" value="PDZ"/>
    <property type="match status" value="3"/>
</dbReference>
<feature type="compositionally biased region" description="Basic and acidic residues" evidence="5">
    <location>
        <begin position="964"/>
        <end position="1028"/>
    </location>
</feature>
<feature type="domain" description="PDZ" evidence="6">
    <location>
        <begin position="250"/>
        <end position="338"/>
    </location>
</feature>
<keyword evidence="4" id="KW-0131">Cell cycle</keyword>
<reference evidence="7" key="1">
    <citation type="submission" date="2021-10" db="EMBL/GenBank/DDBJ databases">
        <title>Tropical sea cucumber genome reveals ecological adaptation and Cuvierian tubules defense mechanism.</title>
        <authorList>
            <person name="Chen T."/>
        </authorList>
    </citation>
    <scope>NUCLEOTIDE SEQUENCE</scope>
    <source>
        <strain evidence="7">Nanhai2018</strain>
        <tissue evidence="7">Muscle</tissue>
    </source>
</reference>
<proteinExistence type="inferred from homology"/>
<feature type="region of interest" description="Disordered" evidence="5">
    <location>
        <begin position="338"/>
        <end position="374"/>
    </location>
</feature>
<dbReference type="InterPro" id="IPR036034">
    <property type="entry name" value="PDZ_sf"/>
</dbReference>
<comment type="caution">
    <text evidence="7">The sequence shown here is derived from an EMBL/GenBank/DDBJ whole genome shotgun (WGS) entry which is preliminary data.</text>
</comment>
<dbReference type="Gene3D" id="3.10.20.90">
    <property type="entry name" value="Phosphatidylinositol 3-kinase Catalytic Subunit, Chain A, domain 1"/>
    <property type="match status" value="1"/>
</dbReference>
<dbReference type="SMART" id="SM00228">
    <property type="entry name" value="PDZ"/>
    <property type="match status" value="3"/>
</dbReference>
<feature type="compositionally biased region" description="Basic and acidic residues" evidence="5">
    <location>
        <begin position="1320"/>
        <end position="1358"/>
    </location>
</feature>
<name>A0A9Q1BEY7_HOLLE</name>
<dbReference type="GO" id="GO:0008104">
    <property type="term" value="P:intracellular protein localization"/>
    <property type="evidence" value="ECO:0007669"/>
    <property type="project" value="TreeGrafter"/>
</dbReference>
<feature type="compositionally biased region" description="Basic and acidic residues" evidence="5">
    <location>
        <begin position="1201"/>
        <end position="1220"/>
    </location>
</feature>
<protein>
    <submittedName>
        <fullName evidence="7">Partitioning defective 3-like</fullName>
    </submittedName>
</protein>
<dbReference type="SUPFAM" id="SSF50156">
    <property type="entry name" value="PDZ domain-like"/>
    <property type="match status" value="3"/>
</dbReference>
<dbReference type="GO" id="GO:0051301">
    <property type="term" value="P:cell division"/>
    <property type="evidence" value="ECO:0007669"/>
    <property type="project" value="UniProtKB-KW"/>
</dbReference>
<feature type="compositionally biased region" description="Basic and acidic residues" evidence="5">
    <location>
        <begin position="856"/>
        <end position="883"/>
    </location>
</feature>
<feature type="region of interest" description="Disordered" evidence="5">
    <location>
        <begin position="146"/>
        <end position="214"/>
    </location>
</feature>
<dbReference type="GO" id="GO:0030010">
    <property type="term" value="P:establishment of cell polarity"/>
    <property type="evidence" value="ECO:0007669"/>
    <property type="project" value="TreeGrafter"/>
</dbReference>
<feature type="compositionally biased region" description="Basic and acidic residues" evidence="5">
    <location>
        <begin position="184"/>
        <end position="204"/>
    </location>
</feature>
<feature type="compositionally biased region" description="Polar residues" evidence="5">
    <location>
        <begin position="738"/>
        <end position="751"/>
    </location>
</feature>
<feature type="region of interest" description="Disordered" evidence="5">
    <location>
        <begin position="813"/>
        <end position="1457"/>
    </location>
</feature>
<comment type="similarity">
    <text evidence="1">Belongs to the PAR3 family.</text>
</comment>
<feature type="compositionally biased region" description="Basic and acidic residues" evidence="5">
    <location>
        <begin position="817"/>
        <end position="828"/>
    </location>
</feature>
<dbReference type="InterPro" id="IPR001478">
    <property type="entry name" value="PDZ"/>
</dbReference>
<organism evidence="7 8">
    <name type="scientific">Holothuria leucospilota</name>
    <name type="common">Black long sea cucumber</name>
    <name type="synonym">Mertensiothuria leucospilota</name>
    <dbReference type="NCBI Taxonomy" id="206669"/>
    <lineage>
        <taxon>Eukaryota</taxon>
        <taxon>Metazoa</taxon>
        <taxon>Echinodermata</taxon>
        <taxon>Eleutherozoa</taxon>
        <taxon>Echinozoa</taxon>
        <taxon>Holothuroidea</taxon>
        <taxon>Aspidochirotacea</taxon>
        <taxon>Aspidochirotida</taxon>
        <taxon>Holothuriidae</taxon>
        <taxon>Holothuria</taxon>
    </lineage>
</organism>
<feature type="compositionally biased region" description="Basic residues" evidence="5">
    <location>
        <begin position="928"/>
        <end position="939"/>
    </location>
</feature>
<evidence type="ECO:0000313" key="7">
    <source>
        <dbReference type="EMBL" id="KAJ8025281.1"/>
    </source>
</evidence>
<gene>
    <name evidence="7" type="ORF">HOLleu_35447</name>
</gene>
<dbReference type="InterPro" id="IPR021922">
    <property type="entry name" value="Par3/HAL_N"/>
</dbReference>
<feature type="compositionally biased region" description="Basic and acidic residues" evidence="5">
    <location>
        <begin position="1241"/>
        <end position="1263"/>
    </location>
</feature>
<dbReference type="PANTHER" id="PTHR16484:SF17">
    <property type="entry name" value="BAZOOKA, ISOFORM B"/>
    <property type="match status" value="1"/>
</dbReference>
<dbReference type="CDD" id="cd23059">
    <property type="entry name" value="PDZ3_Par3-like"/>
    <property type="match status" value="1"/>
</dbReference>
<evidence type="ECO:0000256" key="1">
    <source>
        <dbReference type="ARBA" id="ARBA00005358"/>
    </source>
</evidence>
<dbReference type="GO" id="GO:0051660">
    <property type="term" value="P:establishment of centrosome localization"/>
    <property type="evidence" value="ECO:0007669"/>
    <property type="project" value="TreeGrafter"/>
</dbReference>
<dbReference type="GO" id="GO:0045197">
    <property type="term" value="P:establishment or maintenance of epithelial cell apical/basal polarity"/>
    <property type="evidence" value="ECO:0007669"/>
    <property type="project" value="TreeGrafter"/>
</dbReference>
<dbReference type="CDD" id="cd23058">
    <property type="entry name" value="PDZ2_Par3-like"/>
    <property type="match status" value="1"/>
</dbReference>
<feature type="region of interest" description="Disordered" evidence="5">
    <location>
        <begin position="687"/>
        <end position="711"/>
    </location>
</feature>
<evidence type="ECO:0000256" key="4">
    <source>
        <dbReference type="ARBA" id="ARBA00023306"/>
    </source>
</evidence>
<feature type="compositionally biased region" description="Basic and acidic residues" evidence="5">
    <location>
        <begin position="1442"/>
        <end position="1457"/>
    </location>
</feature>
<feature type="compositionally biased region" description="Basic and acidic residues" evidence="5">
    <location>
        <begin position="1408"/>
        <end position="1432"/>
    </location>
</feature>
<dbReference type="GO" id="GO:0043296">
    <property type="term" value="C:apical junction complex"/>
    <property type="evidence" value="ECO:0007669"/>
    <property type="project" value="TreeGrafter"/>
</dbReference>
<keyword evidence="2" id="KW-0132">Cell division</keyword>
<feature type="compositionally biased region" description="Basic and acidic residues" evidence="5">
    <location>
        <begin position="1157"/>
        <end position="1170"/>
    </location>
</feature>
<feature type="domain" description="PDZ" evidence="6">
    <location>
        <begin position="507"/>
        <end position="585"/>
    </location>
</feature>
<feature type="compositionally biased region" description="Basic and acidic residues" evidence="5">
    <location>
        <begin position="1051"/>
        <end position="1150"/>
    </location>
</feature>
<dbReference type="GO" id="GO:0005912">
    <property type="term" value="C:adherens junction"/>
    <property type="evidence" value="ECO:0007669"/>
    <property type="project" value="TreeGrafter"/>
</dbReference>
<dbReference type="Pfam" id="PF12053">
    <property type="entry name" value="Par3_HAL_N_term"/>
    <property type="match status" value="1"/>
</dbReference>
<dbReference type="Gene3D" id="2.30.42.10">
    <property type="match status" value="3"/>
</dbReference>
<dbReference type="GO" id="GO:0000226">
    <property type="term" value="P:microtubule cytoskeleton organization"/>
    <property type="evidence" value="ECO:0007669"/>
    <property type="project" value="TreeGrafter"/>
</dbReference>
<feature type="domain" description="PDZ" evidence="6">
    <location>
        <begin position="387"/>
        <end position="459"/>
    </location>
</feature>
<feature type="compositionally biased region" description="Basic and acidic residues" evidence="5">
    <location>
        <begin position="1270"/>
        <end position="1313"/>
    </location>
</feature>
<dbReference type="PANTHER" id="PTHR16484">
    <property type="entry name" value="PARTITIONING DEFECTIVE 3 RELATED"/>
    <property type="match status" value="1"/>
</dbReference>
<dbReference type="GO" id="GO:0007155">
    <property type="term" value="P:cell adhesion"/>
    <property type="evidence" value="ECO:0007669"/>
    <property type="project" value="TreeGrafter"/>
</dbReference>
<dbReference type="GO" id="GO:0016324">
    <property type="term" value="C:apical plasma membrane"/>
    <property type="evidence" value="ECO:0007669"/>
    <property type="project" value="TreeGrafter"/>
</dbReference>